<reference evidence="2 3" key="1">
    <citation type="submission" date="2019-03" db="EMBL/GenBank/DDBJ databases">
        <title>First draft genome of Liparis tanakae, snailfish: a comprehensive survey of snailfish specific genes.</title>
        <authorList>
            <person name="Kim W."/>
            <person name="Song I."/>
            <person name="Jeong J.-H."/>
            <person name="Kim D."/>
            <person name="Kim S."/>
            <person name="Ryu S."/>
            <person name="Song J.Y."/>
            <person name="Lee S.K."/>
        </authorList>
    </citation>
    <scope>NUCLEOTIDE SEQUENCE [LARGE SCALE GENOMIC DNA]</scope>
    <source>
        <tissue evidence="2">Muscle</tissue>
    </source>
</reference>
<keyword evidence="3" id="KW-1185">Reference proteome</keyword>
<gene>
    <name evidence="2" type="ORF">EYF80_054841</name>
</gene>
<proteinExistence type="predicted"/>
<dbReference type="AlphaFoldDB" id="A0A4Z2F1B7"/>
<feature type="region of interest" description="Disordered" evidence="1">
    <location>
        <begin position="1"/>
        <end position="30"/>
    </location>
</feature>
<evidence type="ECO:0000256" key="1">
    <source>
        <dbReference type="SAM" id="MobiDB-lite"/>
    </source>
</evidence>
<evidence type="ECO:0000313" key="2">
    <source>
        <dbReference type="EMBL" id="TNN34996.1"/>
    </source>
</evidence>
<comment type="caution">
    <text evidence="2">The sequence shown here is derived from an EMBL/GenBank/DDBJ whole genome shotgun (WGS) entry which is preliminary data.</text>
</comment>
<accession>A0A4Z2F1B7</accession>
<evidence type="ECO:0000313" key="3">
    <source>
        <dbReference type="Proteomes" id="UP000314294"/>
    </source>
</evidence>
<name>A0A4Z2F1B7_9TELE</name>
<protein>
    <submittedName>
        <fullName evidence="2">Uncharacterized protein</fullName>
    </submittedName>
</protein>
<dbReference type="Proteomes" id="UP000314294">
    <property type="component" value="Unassembled WGS sequence"/>
</dbReference>
<dbReference type="EMBL" id="SRLO01001852">
    <property type="protein sequence ID" value="TNN34996.1"/>
    <property type="molecule type" value="Genomic_DNA"/>
</dbReference>
<sequence length="85" mass="8646">MGAPITAGPFIRKPPASGSRKPVKGATSDGGIAAFEPKAGCCSISVGQACSRDPGDFVEGFITDSVSSEDNMVSVRNSSPKRTSL</sequence>
<organism evidence="2 3">
    <name type="scientific">Liparis tanakae</name>
    <name type="common">Tanaka's snailfish</name>
    <dbReference type="NCBI Taxonomy" id="230148"/>
    <lineage>
        <taxon>Eukaryota</taxon>
        <taxon>Metazoa</taxon>
        <taxon>Chordata</taxon>
        <taxon>Craniata</taxon>
        <taxon>Vertebrata</taxon>
        <taxon>Euteleostomi</taxon>
        <taxon>Actinopterygii</taxon>
        <taxon>Neopterygii</taxon>
        <taxon>Teleostei</taxon>
        <taxon>Neoteleostei</taxon>
        <taxon>Acanthomorphata</taxon>
        <taxon>Eupercaria</taxon>
        <taxon>Perciformes</taxon>
        <taxon>Cottioidei</taxon>
        <taxon>Cottales</taxon>
        <taxon>Liparidae</taxon>
        <taxon>Liparis</taxon>
    </lineage>
</organism>